<dbReference type="Proteomes" id="UP000221394">
    <property type="component" value="Unassembled WGS sequence"/>
</dbReference>
<dbReference type="InterPro" id="IPR005135">
    <property type="entry name" value="Endo/exonuclease/phosphatase"/>
</dbReference>
<dbReference type="GO" id="GO:0070260">
    <property type="term" value="F:5'-tyrosyl-DNA phosphodiesterase activity"/>
    <property type="evidence" value="ECO:0007669"/>
    <property type="project" value="TreeGrafter"/>
</dbReference>
<evidence type="ECO:0000256" key="8">
    <source>
        <dbReference type="ARBA" id="ARBA00023204"/>
    </source>
</evidence>
<sequence length="546" mass="58146">MTFRPTLNRALRPAVAVGASLSLLVGGALVAAPAVSAAPVAQAAAKVATKKPAAPTLRVVPGAKQATATWSKVAGAKKYVVQYSTTKSFKKKKTKSVTTRTTTATIKKLKLRTDYWVRVTATTSAGKVTSKKVKVRATTAPVGRTSITVKPAGPNQVKVSWKPLKKGTKITIVGSYDNDALKKSATRFSVSGIKATETSRVVTVPASFRKYVGATTANPVYIQANMFNGTRKSTSPIAYSVVGRPAAPASNAPTLTFATYNVGSIAATKERSARTWEKRRTAVARAITTAAPDVITVQETTTAKSAEGVRQYDDLVGRLPSRYRLVYTADTIGTAKGAATKGDHVIVNTDRVAVVKSGVQSLSALLPANQRNDKDRFFGWARLKDRKTGKTFSVVSIHLQNGASSAAQKHRLDAIKAIESFAAKKIVGSASEPLVFAGDFNSDVARYPSGPPTYLSTRGFVDAAAAPTTRGMEWATTNNQNATKDGGYPTSPAKYKYSATRIDYILVKNGKGSTTFTNQVILTGGKFDERYRGSDHNLQVAKLRLS</sequence>
<dbReference type="SUPFAM" id="SSF56219">
    <property type="entry name" value="DNase I-like"/>
    <property type="match status" value="1"/>
</dbReference>
<dbReference type="GO" id="GO:0003697">
    <property type="term" value="F:single-stranded DNA binding"/>
    <property type="evidence" value="ECO:0007669"/>
    <property type="project" value="TreeGrafter"/>
</dbReference>
<dbReference type="InterPro" id="IPR036116">
    <property type="entry name" value="FN3_sf"/>
</dbReference>
<dbReference type="PROSITE" id="PS50853">
    <property type="entry name" value="FN3"/>
    <property type="match status" value="1"/>
</dbReference>
<feature type="domain" description="Fibronectin type-III" evidence="12">
    <location>
        <begin position="51"/>
        <end position="143"/>
    </location>
</feature>
<proteinExistence type="predicted"/>
<reference evidence="13 14" key="1">
    <citation type="submission" date="2017-10" db="EMBL/GenBank/DDBJ databases">
        <title>Sequencing the genomes of 1000 actinobacteria strains.</title>
        <authorList>
            <person name="Klenk H.-P."/>
        </authorList>
    </citation>
    <scope>NUCLEOTIDE SEQUENCE [LARGE SCALE GENOMIC DNA]</scope>
    <source>
        <strain evidence="13 14">DSM 21574</strain>
    </source>
</reference>
<dbReference type="InterPro" id="IPR013783">
    <property type="entry name" value="Ig-like_fold"/>
</dbReference>
<keyword evidence="11" id="KW-0732">Signal</keyword>
<dbReference type="GO" id="GO:0046872">
    <property type="term" value="F:metal ion binding"/>
    <property type="evidence" value="ECO:0007669"/>
    <property type="project" value="UniProtKB-KW"/>
</dbReference>
<keyword evidence="8" id="KW-0234">DNA repair</keyword>
<evidence type="ECO:0000256" key="10">
    <source>
        <dbReference type="ARBA" id="ARBA00023326"/>
    </source>
</evidence>
<evidence type="ECO:0000313" key="14">
    <source>
        <dbReference type="Proteomes" id="UP000221394"/>
    </source>
</evidence>
<keyword evidence="13" id="KW-0269">Exonuclease</keyword>
<evidence type="ECO:0000256" key="3">
    <source>
        <dbReference type="ARBA" id="ARBA00022722"/>
    </source>
</evidence>
<dbReference type="GO" id="GO:0016798">
    <property type="term" value="F:hydrolase activity, acting on glycosyl bonds"/>
    <property type="evidence" value="ECO:0007669"/>
    <property type="project" value="UniProtKB-KW"/>
</dbReference>
<feature type="chain" id="PRO_5039545681" evidence="11">
    <location>
        <begin position="38"/>
        <end position="546"/>
    </location>
</feature>
<evidence type="ECO:0000256" key="7">
    <source>
        <dbReference type="ARBA" id="ARBA00022842"/>
    </source>
</evidence>
<evidence type="ECO:0000313" key="13">
    <source>
        <dbReference type="EMBL" id="PFG37617.1"/>
    </source>
</evidence>
<evidence type="ECO:0000256" key="2">
    <source>
        <dbReference type="ARBA" id="ARBA00001946"/>
    </source>
</evidence>
<dbReference type="GO" id="GO:0005737">
    <property type="term" value="C:cytoplasm"/>
    <property type="evidence" value="ECO:0007669"/>
    <property type="project" value="TreeGrafter"/>
</dbReference>
<dbReference type="InterPro" id="IPR051547">
    <property type="entry name" value="TDP2-like"/>
</dbReference>
<keyword evidence="10" id="KW-0624">Polysaccharide degradation</keyword>
<dbReference type="Gene3D" id="3.60.10.10">
    <property type="entry name" value="Endonuclease/exonuclease/phosphatase"/>
    <property type="match status" value="1"/>
</dbReference>
<comment type="caution">
    <text evidence="13">The sequence shown here is derived from an EMBL/GenBank/DDBJ whole genome shotgun (WGS) entry which is preliminary data.</text>
</comment>
<dbReference type="GO" id="GO:0004527">
    <property type="term" value="F:exonuclease activity"/>
    <property type="evidence" value="ECO:0007669"/>
    <property type="project" value="UniProtKB-KW"/>
</dbReference>
<keyword evidence="13" id="KW-0255">Endonuclease</keyword>
<dbReference type="InterPro" id="IPR003961">
    <property type="entry name" value="FN3_dom"/>
</dbReference>
<evidence type="ECO:0000256" key="9">
    <source>
        <dbReference type="ARBA" id="ARBA00023295"/>
    </source>
</evidence>
<dbReference type="SMART" id="SM00060">
    <property type="entry name" value="FN3"/>
    <property type="match status" value="2"/>
</dbReference>
<keyword evidence="9" id="KW-0326">Glycosidase</keyword>
<comment type="cofactor">
    <cofactor evidence="1">
        <name>Mn(2+)</name>
        <dbReference type="ChEBI" id="CHEBI:29035"/>
    </cofactor>
</comment>
<evidence type="ECO:0000256" key="5">
    <source>
        <dbReference type="ARBA" id="ARBA00022763"/>
    </source>
</evidence>
<keyword evidence="4" id="KW-0479">Metal-binding</keyword>
<keyword evidence="14" id="KW-1185">Reference proteome</keyword>
<evidence type="ECO:0000259" key="12">
    <source>
        <dbReference type="PROSITE" id="PS50853"/>
    </source>
</evidence>
<dbReference type="GO" id="GO:0004519">
    <property type="term" value="F:endonuclease activity"/>
    <property type="evidence" value="ECO:0007669"/>
    <property type="project" value="UniProtKB-KW"/>
</dbReference>
<dbReference type="OrthoDB" id="3767669at2"/>
<gene>
    <name evidence="13" type="ORF">ATL41_2384</name>
</gene>
<dbReference type="GO" id="GO:0006302">
    <property type="term" value="P:double-strand break repair"/>
    <property type="evidence" value="ECO:0007669"/>
    <property type="project" value="TreeGrafter"/>
</dbReference>
<dbReference type="InterPro" id="IPR036691">
    <property type="entry name" value="Endo/exonu/phosph_ase_sf"/>
</dbReference>
<dbReference type="PANTHER" id="PTHR15822:SF4">
    <property type="entry name" value="TYROSYL-DNA PHOSPHODIESTERASE 2"/>
    <property type="match status" value="1"/>
</dbReference>
<dbReference type="Pfam" id="PF03372">
    <property type="entry name" value="Exo_endo_phos"/>
    <property type="match status" value="1"/>
</dbReference>
<keyword evidence="5" id="KW-0227">DNA damage</keyword>
<keyword evidence="7" id="KW-0460">Magnesium</keyword>
<protein>
    <submittedName>
        <fullName evidence="13">Endonuclease/exonuclease/phosphatase family metal-dependent hydrolase</fullName>
    </submittedName>
</protein>
<dbReference type="AlphaFoldDB" id="A0A2A9EF02"/>
<organism evidence="13 14">
    <name type="scientific">Flavimobilis soli</name>
    <dbReference type="NCBI Taxonomy" id="442709"/>
    <lineage>
        <taxon>Bacteria</taxon>
        <taxon>Bacillati</taxon>
        <taxon>Actinomycetota</taxon>
        <taxon>Actinomycetes</taxon>
        <taxon>Micrococcales</taxon>
        <taxon>Jonesiaceae</taxon>
        <taxon>Flavimobilis</taxon>
    </lineage>
</organism>
<evidence type="ECO:0000256" key="4">
    <source>
        <dbReference type="ARBA" id="ARBA00022723"/>
    </source>
</evidence>
<keyword evidence="10" id="KW-0119">Carbohydrate metabolism</keyword>
<dbReference type="Gene3D" id="2.60.40.10">
    <property type="entry name" value="Immunoglobulins"/>
    <property type="match status" value="1"/>
</dbReference>
<accession>A0A2A9EF02</accession>
<dbReference type="EMBL" id="PDJH01000001">
    <property type="protein sequence ID" value="PFG37617.1"/>
    <property type="molecule type" value="Genomic_DNA"/>
</dbReference>
<dbReference type="SUPFAM" id="SSF49265">
    <property type="entry name" value="Fibronectin type III"/>
    <property type="match status" value="1"/>
</dbReference>
<dbReference type="PANTHER" id="PTHR15822">
    <property type="entry name" value="TRAF AND TNF RECEPTOR-ASSOCIATED PROTEIN"/>
    <property type="match status" value="1"/>
</dbReference>
<evidence type="ECO:0000256" key="11">
    <source>
        <dbReference type="SAM" id="SignalP"/>
    </source>
</evidence>
<evidence type="ECO:0000256" key="1">
    <source>
        <dbReference type="ARBA" id="ARBA00001936"/>
    </source>
</evidence>
<keyword evidence="3" id="KW-0540">Nuclease</keyword>
<keyword evidence="6 13" id="KW-0378">Hydrolase</keyword>
<dbReference type="GO" id="GO:0000272">
    <property type="term" value="P:polysaccharide catabolic process"/>
    <property type="evidence" value="ECO:0007669"/>
    <property type="project" value="UniProtKB-KW"/>
</dbReference>
<comment type="cofactor">
    <cofactor evidence="2">
        <name>Mg(2+)</name>
        <dbReference type="ChEBI" id="CHEBI:18420"/>
    </cofactor>
</comment>
<feature type="signal peptide" evidence="11">
    <location>
        <begin position="1"/>
        <end position="37"/>
    </location>
</feature>
<name>A0A2A9EF02_9MICO</name>
<dbReference type="RefSeq" id="WP_098458640.1">
    <property type="nucleotide sequence ID" value="NZ_PDJH01000001.1"/>
</dbReference>
<evidence type="ECO:0000256" key="6">
    <source>
        <dbReference type="ARBA" id="ARBA00022801"/>
    </source>
</evidence>